<keyword evidence="5" id="KW-1185">Reference proteome</keyword>
<keyword evidence="2" id="KW-1133">Transmembrane helix</keyword>
<dbReference type="KEGG" id="vg:4306201"/>
<organism evidence="4 5">
    <name type="scientific">Spodoptera frugiperda ascovirus 1a</name>
    <name type="common">SfAV-1a</name>
    <dbReference type="NCBI Taxonomy" id="113370"/>
    <lineage>
        <taxon>Viruses</taxon>
        <taxon>Varidnaviria</taxon>
        <taxon>Bamfordvirae</taxon>
        <taxon>Nucleocytoviricota</taxon>
        <taxon>Megaviricetes</taxon>
        <taxon>Pimascovirales</taxon>
        <taxon>Pimascovirales incertae sedis</taxon>
        <taxon>Ascoviridae</taxon>
        <taxon>Ascovirus</taxon>
        <taxon>Ascovirus sfav1a</taxon>
    </lineage>
</organism>
<dbReference type="EMBL" id="AM398843">
    <property type="protein sequence ID" value="CAL44712.1"/>
    <property type="molecule type" value="Genomic_DNA"/>
</dbReference>
<dbReference type="GeneID" id="4306201"/>
<dbReference type="InterPro" id="IPR002123">
    <property type="entry name" value="Plipid/glycerol_acylTrfase"/>
</dbReference>
<dbReference type="PANTHER" id="PTHR10983">
    <property type="entry name" value="1-ACYLGLYCEROL-3-PHOSPHATE ACYLTRANSFERASE-RELATED"/>
    <property type="match status" value="1"/>
</dbReference>
<evidence type="ECO:0000256" key="1">
    <source>
        <dbReference type="SAM" id="MobiDB-lite"/>
    </source>
</evidence>
<evidence type="ECO:0000259" key="3">
    <source>
        <dbReference type="Pfam" id="PF01553"/>
    </source>
</evidence>
<gene>
    <name evidence="4" type="primary">ORF112</name>
</gene>
<dbReference type="Pfam" id="PF01553">
    <property type="entry name" value="Acyltransferase"/>
    <property type="match status" value="1"/>
</dbReference>
<organismHost>
    <name type="scientific">Spodoptera frugiperda</name>
    <name type="common">Fall armyworm</name>
    <dbReference type="NCBI Taxonomy" id="7108"/>
</organismHost>
<dbReference type="OrthoDB" id="17073at10239"/>
<evidence type="ECO:0000256" key="2">
    <source>
        <dbReference type="SAM" id="Phobius"/>
    </source>
</evidence>
<reference evidence="4 5" key="1">
    <citation type="journal article" date="2006" name="J. Virol.">
        <title>Genomic sequence of Spodoptera frugiperda Ascovirus 1a, an enveloped, double-stranded DNA insect virus that manipulates apoptosis for viral reproduction.</title>
        <authorList>
            <person name="Bideshi D.K."/>
            <person name="Demattei M.V."/>
            <person name="Rouleux-Bonnin F."/>
            <person name="Stasiak K."/>
            <person name="Tan Y."/>
            <person name="Bigot S."/>
            <person name="Bigot Y."/>
            <person name="Federici B.A."/>
        </authorList>
    </citation>
    <scope>NUCLEOTIDE SEQUENCE [LARGE SCALE GENOMIC DNA]</scope>
    <source>
        <strain evidence="5">SvAV-1a</strain>
    </source>
</reference>
<sequence>MNVTKLLRSYNAAFTVATSTLLAPFTVMARGMNVFGAESAIQFWLNVLLCCLRSYGMTAGIRLLYDPAVLTSKRIVVVSNHVNYYDWLVLWSCMLKLKRKNVVFCAKRHRNKGGFGHMLNTCMKASGFIVLVTEHQRRQRDSGPRGGEIATIGRVLRLSISRSRLLNSATTSAVQLIESKKAARSTDSVLRANTSSQTTPKVTDVPVSSTPTLLPPRTRGFQILMSALGESCDAVVDVTLSYSYDVNVTLPKSHQVPRSVRVYMRKLNVTFNTSETDGYARWLREWFVQKSLFIDDLRSGFDVIVPENRRTLTIEPSPLLRRMYTTVPSACLATTLLAMFTLVLKGKSITFRRKA</sequence>
<dbReference type="GO" id="GO:0016746">
    <property type="term" value="F:acyltransferase activity"/>
    <property type="evidence" value="ECO:0007669"/>
    <property type="project" value="UniProtKB-KW"/>
</dbReference>
<name>Q0E4Y9_SFAVA</name>
<dbReference type="RefSeq" id="YP_762467.1">
    <property type="nucleotide sequence ID" value="NC_008361.1"/>
</dbReference>
<proteinExistence type="predicted"/>
<feature type="domain" description="Phospholipid/glycerol acyltransferase" evidence="3">
    <location>
        <begin position="71"/>
        <end position="137"/>
    </location>
</feature>
<keyword evidence="2" id="KW-0812">Transmembrane</keyword>
<protein>
    <submittedName>
        <fullName evidence="4">39.8 kDa PlsC phosphate acyltransferase</fullName>
    </submittedName>
</protein>
<keyword evidence="2" id="KW-0472">Membrane</keyword>
<accession>Q0E4Y9</accession>
<keyword evidence="4" id="KW-0808">Transferase</keyword>
<keyword evidence="4" id="KW-0012">Acyltransferase</keyword>
<evidence type="ECO:0000313" key="5">
    <source>
        <dbReference type="Proteomes" id="UP000008030"/>
    </source>
</evidence>
<dbReference type="Proteomes" id="UP000008030">
    <property type="component" value="Segment"/>
</dbReference>
<evidence type="ECO:0000313" key="4">
    <source>
        <dbReference type="EMBL" id="CAL44712.1"/>
    </source>
</evidence>
<feature type="region of interest" description="Disordered" evidence="1">
    <location>
        <begin position="187"/>
        <end position="211"/>
    </location>
</feature>
<feature type="transmembrane region" description="Helical" evidence="2">
    <location>
        <begin position="323"/>
        <end position="344"/>
    </location>
</feature>
<dbReference type="PANTHER" id="PTHR10983:SF16">
    <property type="entry name" value="LYSOCARDIOLIPIN ACYLTRANSFERASE 1"/>
    <property type="match status" value="1"/>
</dbReference>